<name>A0A3S9P7E3_9BACT</name>
<dbReference type="OrthoDB" id="979991at2"/>
<organism evidence="1 2">
    <name type="scientific">Flammeovirga pectinis</name>
    <dbReference type="NCBI Taxonomy" id="2494373"/>
    <lineage>
        <taxon>Bacteria</taxon>
        <taxon>Pseudomonadati</taxon>
        <taxon>Bacteroidota</taxon>
        <taxon>Cytophagia</taxon>
        <taxon>Cytophagales</taxon>
        <taxon>Flammeovirgaceae</taxon>
        <taxon>Flammeovirga</taxon>
    </lineage>
</organism>
<dbReference type="RefSeq" id="WP_126617285.1">
    <property type="nucleotide sequence ID" value="NZ_CP034562.1"/>
</dbReference>
<keyword evidence="2" id="KW-1185">Reference proteome</keyword>
<protein>
    <recommendedName>
        <fullName evidence="3">PAS fold-4 domain-containing protein</fullName>
    </recommendedName>
</protein>
<reference evidence="1 2" key="1">
    <citation type="submission" date="2018-12" db="EMBL/GenBank/DDBJ databases">
        <title>Flammeovirga pectinis sp. nov., isolated from the gut of the Korean scallop, Patinopecten yessoensis.</title>
        <authorList>
            <person name="Bae J.-W."/>
            <person name="Jeong Y.-S."/>
            <person name="Kang W."/>
        </authorList>
    </citation>
    <scope>NUCLEOTIDE SEQUENCE [LARGE SCALE GENOMIC DNA]</scope>
    <source>
        <strain evidence="1 2">L12M1</strain>
    </source>
</reference>
<accession>A0A3S9P7E3</accession>
<evidence type="ECO:0000313" key="2">
    <source>
        <dbReference type="Proteomes" id="UP000267268"/>
    </source>
</evidence>
<dbReference type="AlphaFoldDB" id="A0A3S9P7E3"/>
<dbReference type="KEGG" id="fll:EI427_17800"/>
<dbReference type="Proteomes" id="UP000267268">
    <property type="component" value="Chromosome 1"/>
</dbReference>
<proteinExistence type="predicted"/>
<evidence type="ECO:0008006" key="3">
    <source>
        <dbReference type="Google" id="ProtNLM"/>
    </source>
</evidence>
<gene>
    <name evidence="1" type="ORF">EI427_17800</name>
</gene>
<sequence length="194" mass="22093">MTEDLLAYYKQTTLGVAVYKRISENIFEFIFYNTAGQQMDGVVGIDYLGKNVHEVFPNVDEFGLIAVLETVFATGVPQELTLKGYKVNDEITLYRTNRIQKLSNDYLVCTYTDESESYAQLALIEKETEVLKKAFNYAAFKIEGDLLLANTTIDKIIKTEDNTLQIKEIKKYLSNISDKTNRLISILEKGIQSN</sequence>
<dbReference type="EMBL" id="CP034562">
    <property type="protein sequence ID" value="AZQ64012.1"/>
    <property type="molecule type" value="Genomic_DNA"/>
</dbReference>
<dbReference type="Gene3D" id="3.30.450.20">
    <property type="entry name" value="PAS domain"/>
    <property type="match status" value="1"/>
</dbReference>
<evidence type="ECO:0000313" key="1">
    <source>
        <dbReference type="EMBL" id="AZQ64012.1"/>
    </source>
</evidence>